<keyword evidence="6" id="KW-1185">Reference proteome</keyword>
<dbReference type="InterPro" id="IPR002577">
    <property type="entry name" value="HTH_HxlR"/>
</dbReference>
<comment type="caution">
    <text evidence="5">The sequence shown here is derived from an EMBL/GenBank/DDBJ whole genome shotgun (WGS) entry which is preliminary data.</text>
</comment>
<dbReference type="OrthoDB" id="9791143at2"/>
<evidence type="ECO:0000313" key="5">
    <source>
        <dbReference type="EMBL" id="KLV28484.1"/>
    </source>
</evidence>
<dbReference type="GO" id="GO:0003677">
    <property type="term" value="F:DNA binding"/>
    <property type="evidence" value="ECO:0007669"/>
    <property type="project" value="UniProtKB-KW"/>
</dbReference>
<dbReference type="InterPro" id="IPR036388">
    <property type="entry name" value="WH-like_DNA-bd_sf"/>
</dbReference>
<keyword evidence="3" id="KW-0804">Transcription</keyword>
<proteinExistence type="predicted"/>
<feature type="domain" description="HTH hxlR-type" evidence="4">
    <location>
        <begin position="15"/>
        <end position="115"/>
    </location>
</feature>
<evidence type="ECO:0000256" key="1">
    <source>
        <dbReference type="ARBA" id="ARBA00023015"/>
    </source>
</evidence>
<dbReference type="AlphaFoldDB" id="A0A0J1IRA5"/>
<dbReference type="EMBL" id="LDPH01000001">
    <property type="protein sequence ID" value="KLV28484.1"/>
    <property type="molecule type" value="Genomic_DNA"/>
</dbReference>
<dbReference type="PANTHER" id="PTHR33204:SF29">
    <property type="entry name" value="TRANSCRIPTIONAL REGULATOR"/>
    <property type="match status" value="1"/>
</dbReference>
<dbReference type="PATRIC" id="fig|1397.4.peg.385"/>
<sequence>MKKKSYLFEGNLKDTGFGYTLSLIGGKYKMTVLYALYLNNNPIRYNQLKRKLGNISFKTLTNTLKELESDQLIIRMEYPQVPPKVEYSLSEKGLSLIPVLDAICYWGEEQLDKRKEVTIKENNN</sequence>
<name>A0A0J1IRA5_NIACI</name>
<dbReference type="InterPro" id="IPR036390">
    <property type="entry name" value="WH_DNA-bd_sf"/>
</dbReference>
<organism evidence="5 6">
    <name type="scientific">Niallia circulans</name>
    <name type="common">Bacillus circulans</name>
    <dbReference type="NCBI Taxonomy" id="1397"/>
    <lineage>
        <taxon>Bacteria</taxon>
        <taxon>Bacillati</taxon>
        <taxon>Bacillota</taxon>
        <taxon>Bacilli</taxon>
        <taxon>Bacillales</taxon>
        <taxon>Bacillaceae</taxon>
        <taxon>Niallia</taxon>
    </lineage>
</organism>
<dbReference type="Gene3D" id="1.10.10.10">
    <property type="entry name" value="Winged helix-like DNA-binding domain superfamily/Winged helix DNA-binding domain"/>
    <property type="match status" value="1"/>
</dbReference>
<keyword evidence="2" id="KW-0238">DNA-binding</keyword>
<dbReference type="RefSeq" id="WP_047940179.1">
    <property type="nucleotide sequence ID" value="NZ_LDPH01000001.1"/>
</dbReference>
<evidence type="ECO:0000256" key="3">
    <source>
        <dbReference type="ARBA" id="ARBA00023163"/>
    </source>
</evidence>
<dbReference type="PROSITE" id="PS51118">
    <property type="entry name" value="HTH_HXLR"/>
    <property type="match status" value="1"/>
</dbReference>
<evidence type="ECO:0000313" key="6">
    <source>
        <dbReference type="Proteomes" id="UP000036045"/>
    </source>
</evidence>
<dbReference type="PANTHER" id="PTHR33204">
    <property type="entry name" value="TRANSCRIPTIONAL REGULATOR, MARR FAMILY"/>
    <property type="match status" value="1"/>
</dbReference>
<dbReference type="Proteomes" id="UP000036045">
    <property type="component" value="Unassembled WGS sequence"/>
</dbReference>
<dbReference type="Pfam" id="PF01638">
    <property type="entry name" value="HxlR"/>
    <property type="match status" value="1"/>
</dbReference>
<accession>A0A0J1IRA5</accession>
<evidence type="ECO:0000259" key="4">
    <source>
        <dbReference type="PROSITE" id="PS51118"/>
    </source>
</evidence>
<dbReference type="SUPFAM" id="SSF46785">
    <property type="entry name" value="Winged helix' DNA-binding domain"/>
    <property type="match status" value="1"/>
</dbReference>
<protein>
    <submittedName>
        <fullName evidence="5">HxlR family transcriptional regulator</fullName>
    </submittedName>
</protein>
<gene>
    <name evidence="5" type="ORF">ABW02_01735</name>
</gene>
<reference evidence="5 6" key="1">
    <citation type="submission" date="2015-05" db="EMBL/GenBank/DDBJ databases">
        <title>Whole genome sequence and identification of bacterial endophytes from Costus igneus.</title>
        <authorList>
            <person name="Lee Y.P."/>
            <person name="Gan H.M."/>
            <person name="Eng W."/>
            <person name="Wheatley M.S."/>
            <person name="Caraballo A."/>
            <person name="Polter S."/>
            <person name="Savka M.A."/>
            <person name="Hudson A.O."/>
        </authorList>
    </citation>
    <scope>NUCLEOTIDE SEQUENCE [LARGE SCALE GENOMIC DNA]</scope>
    <source>
        <strain evidence="5 6">RIT379</strain>
    </source>
</reference>
<keyword evidence="1" id="KW-0805">Transcription regulation</keyword>
<evidence type="ECO:0000256" key="2">
    <source>
        <dbReference type="ARBA" id="ARBA00023125"/>
    </source>
</evidence>